<feature type="domain" description="Integrase DNA-binding" evidence="3">
    <location>
        <begin position="19"/>
        <end position="88"/>
    </location>
</feature>
<dbReference type="InterPro" id="IPR050808">
    <property type="entry name" value="Phage_Integrase"/>
</dbReference>
<dbReference type="PANTHER" id="PTHR30629:SF2">
    <property type="entry name" value="PROPHAGE INTEGRASE INTS-RELATED"/>
    <property type="match status" value="1"/>
</dbReference>
<keyword evidence="2" id="KW-0229">DNA integration</keyword>
<gene>
    <name evidence="4" type="ORF">SEENIN0B_02547</name>
</gene>
<dbReference type="Pfam" id="PF13356">
    <property type="entry name" value="Arm-DNA-bind_3"/>
    <property type="match status" value="1"/>
</dbReference>
<dbReference type="GO" id="GO:0015074">
    <property type="term" value="P:DNA integration"/>
    <property type="evidence" value="ECO:0007669"/>
    <property type="project" value="UniProtKB-KW"/>
</dbReference>
<proteinExistence type="inferred from homology"/>
<dbReference type="Gene3D" id="3.30.160.390">
    <property type="entry name" value="Integrase, DNA-binding domain"/>
    <property type="match status" value="1"/>
</dbReference>
<dbReference type="AlphaFoldDB" id="A0A6C8GBD1"/>
<evidence type="ECO:0000256" key="1">
    <source>
        <dbReference type="ARBA" id="ARBA00008857"/>
    </source>
</evidence>
<evidence type="ECO:0000259" key="3">
    <source>
        <dbReference type="Pfam" id="PF13356"/>
    </source>
</evidence>
<comment type="similarity">
    <text evidence="1">Belongs to the 'phage' integrase family.</text>
</comment>
<dbReference type="Proteomes" id="UP000004564">
    <property type="component" value="Chromosome"/>
</dbReference>
<protein>
    <recommendedName>
        <fullName evidence="3">Integrase DNA-binding domain-containing protein</fullName>
    </recommendedName>
</protein>
<dbReference type="InterPro" id="IPR025166">
    <property type="entry name" value="Integrase_DNA_bind_dom"/>
</dbReference>
<evidence type="ECO:0000313" key="5">
    <source>
        <dbReference type="Proteomes" id="UP000004564"/>
    </source>
</evidence>
<sequence>MRITLCITEFDLFSIHMLLSDIQIKRAKPKDKPYTLNDGMGLSLLIDTTGSKGWRFRYRFAGKPKMISFGVYGDVSLAQARAVMKRARCWPKGSTQVKPEKQIR</sequence>
<reference evidence="4 5" key="1">
    <citation type="submission" date="2011-09" db="EMBL/GenBank/DDBJ databases">
        <authorList>
            <person name="McClelland M."/>
            <person name="Clifton S."/>
            <person name="Porwollik S."/>
            <person name="Cheng P."/>
            <person name="Wollam A."/>
            <person name="Wang C."/>
            <person name="Pepin K."/>
            <person name="Bhonagiri V."/>
            <person name="Fulton R."/>
            <person name="Fulton L.F."/>
            <person name="Delehaunty K."/>
            <person name="Fronick C."/>
            <person name="O'Laughlin M."/>
            <person name="Godfrey J."/>
            <person name="Waligorski J."/>
            <person name="Appelbaum E."/>
            <person name="Farmer C."/>
            <person name="Strong C."/>
            <person name="Tomlinson C."/>
            <person name="Hou S."/>
            <person name="Minx P."/>
            <person name="Warren W."/>
            <person name="Wilson R.K."/>
        </authorList>
    </citation>
    <scope>NUCLEOTIDE SEQUENCE [LARGE SCALE GENOMIC DNA]</scope>
    <source>
        <strain evidence="5">SARB 27</strain>
    </source>
</reference>
<comment type="caution">
    <text evidence="4">The sequence shown here is derived from an EMBL/GenBank/DDBJ whole genome shotgun (WGS) entry which is preliminary data.</text>
</comment>
<organism evidence="4 5">
    <name type="scientific">Salmonella enterica subsp. enterica serovar Infantis str. SARB27</name>
    <dbReference type="NCBI Taxonomy" id="596155"/>
    <lineage>
        <taxon>Bacteria</taxon>
        <taxon>Pseudomonadati</taxon>
        <taxon>Pseudomonadota</taxon>
        <taxon>Gammaproteobacteria</taxon>
        <taxon>Enterobacterales</taxon>
        <taxon>Enterobacteriaceae</taxon>
        <taxon>Salmonella</taxon>
    </lineage>
</organism>
<name>A0A6C8GBD1_SALIN</name>
<dbReference type="PANTHER" id="PTHR30629">
    <property type="entry name" value="PROPHAGE INTEGRASE"/>
    <property type="match status" value="1"/>
</dbReference>
<dbReference type="EMBL" id="AFYI01000002">
    <property type="protein sequence ID" value="EHB42662.1"/>
    <property type="molecule type" value="Genomic_DNA"/>
</dbReference>
<dbReference type="InterPro" id="IPR038488">
    <property type="entry name" value="Integrase_DNA-bd_sf"/>
</dbReference>
<accession>A0A6C8GBD1</accession>
<evidence type="ECO:0000313" key="4">
    <source>
        <dbReference type="EMBL" id="EHB42662.1"/>
    </source>
</evidence>
<evidence type="ECO:0000256" key="2">
    <source>
        <dbReference type="ARBA" id="ARBA00022908"/>
    </source>
</evidence>